<dbReference type="AlphaFoldDB" id="A0A6L5Z478"/>
<feature type="signal peptide" evidence="2">
    <location>
        <begin position="1"/>
        <end position="19"/>
    </location>
</feature>
<sequence length="527" mass="55344">MRSGALLAAMICAAGSAAAQPAFEDLSGALPPHVYSGGWEHYVGGGVAVLDCDDDGWPDLFAAGGEAPALLLRNATAAPGAALAFEALETPPLTGVTGVYPLDMDADGVLDLFVLRAGPNLALRGLGGCRFEDATAAWGIDPGDGWSTAFSATWEPGAERPTLAVGNYVDRDDPEGPFGACDTHRLLRPGPGGYRAEQIAPGYCTLSMLFTDWSGDGRADLWISNDRHYYVRDGQEQLFRITPSLKEYGPQDGWQPYKLWGMGIASRDLTGDGLPEVAVTSMADQKLFELTGDGGPAYAPVAYDRGTTAHRPYTGDEGRPSTGWHVQFGDVDNDGRDDLFIAKGNVDQMPDAAMRDPDNLLMQGADGRFVEAGGTSGIGSPERSRGAALTDLNRDGLLDLVVVRRRAPMGLYRNLTAGAGNWLSVALAQPGGNAFAVGARIELEAGGKSRWREVQVGGGHAGGQAGPEHFGLGDAGAVRLRVRWPDGVLSDWAEAPANGHVLVRRGAGASISTEAPVPRPAVQPVSQ</sequence>
<dbReference type="RefSeq" id="WP_154448249.1">
    <property type="nucleotide sequence ID" value="NZ_WIND01000017.1"/>
</dbReference>
<gene>
    <name evidence="4" type="ORF">GE300_16930</name>
</gene>
<evidence type="ECO:0000256" key="2">
    <source>
        <dbReference type="SAM" id="SignalP"/>
    </source>
</evidence>
<evidence type="ECO:0000256" key="1">
    <source>
        <dbReference type="ARBA" id="ARBA00022729"/>
    </source>
</evidence>
<feature type="domain" description="ASPIC/UnbV" evidence="3">
    <location>
        <begin position="436"/>
        <end position="499"/>
    </location>
</feature>
<proteinExistence type="predicted"/>
<evidence type="ECO:0000259" key="3">
    <source>
        <dbReference type="Pfam" id="PF07593"/>
    </source>
</evidence>
<organism evidence="4 5">
    <name type="scientific">Halovulum marinum</name>
    <dbReference type="NCBI Taxonomy" id="2662447"/>
    <lineage>
        <taxon>Bacteria</taxon>
        <taxon>Pseudomonadati</taxon>
        <taxon>Pseudomonadota</taxon>
        <taxon>Alphaproteobacteria</taxon>
        <taxon>Rhodobacterales</taxon>
        <taxon>Paracoccaceae</taxon>
        <taxon>Halovulum</taxon>
    </lineage>
</organism>
<dbReference type="Pfam" id="PF07593">
    <property type="entry name" value="UnbV_ASPIC"/>
    <property type="match status" value="1"/>
</dbReference>
<dbReference type="Proteomes" id="UP000474957">
    <property type="component" value="Unassembled WGS sequence"/>
</dbReference>
<dbReference type="Pfam" id="PF13517">
    <property type="entry name" value="FG-GAP_3"/>
    <property type="match status" value="2"/>
</dbReference>
<comment type="caution">
    <text evidence="4">The sequence shown here is derived from an EMBL/GenBank/DDBJ whole genome shotgun (WGS) entry which is preliminary data.</text>
</comment>
<evidence type="ECO:0000313" key="4">
    <source>
        <dbReference type="EMBL" id="MSU91267.1"/>
    </source>
</evidence>
<reference evidence="4 5" key="1">
    <citation type="submission" date="2019-10" db="EMBL/GenBank/DDBJ databases">
        <title>Cognatihalovulum marinum gen. nov. sp. nov., a new member of the family Rhodobacteraceae isolated from deep seawater of the Northwest Indian Ocean.</title>
        <authorList>
            <person name="Ruan C."/>
            <person name="Wang J."/>
            <person name="Zheng X."/>
            <person name="Song L."/>
            <person name="Zhu Y."/>
            <person name="Huang Y."/>
            <person name="Lu Z."/>
            <person name="Du W."/>
            <person name="Huang L."/>
            <person name="Dai X."/>
        </authorList>
    </citation>
    <scope>NUCLEOTIDE SEQUENCE [LARGE SCALE GENOMIC DNA]</scope>
    <source>
        <strain evidence="4 5">2CG4</strain>
    </source>
</reference>
<evidence type="ECO:0000313" key="5">
    <source>
        <dbReference type="Proteomes" id="UP000474957"/>
    </source>
</evidence>
<dbReference type="EMBL" id="WIND01000017">
    <property type="protein sequence ID" value="MSU91267.1"/>
    <property type="molecule type" value="Genomic_DNA"/>
</dbReference>
<accession>A0A6L5Z478</accession>
<name>A0A6L5Z478_9RHOB</name>
<dbReference type="SUPFAM" id="SSF69318">
    <property type="entry name" value="Integrin alpha N-terminal domain"/>
    <property type="match status" value="1"/>
</dbReference>
<dbReference type="InterPro" id="IPR013517">
    <property type="entry name" value="FG-GAP"/>
</dbReference>
<dbReference type="InterPro" id="IPR028994">
    <property type="entry name" value="Integrin_alpha_N"/>
</dbReference>
<feature type="chain" id="PRO_5026850184" description="ASPIC/UnbV domain-containing protein" evidence="2">
    <location>
        <begin position="20"/>
        <end position="527"/>
    </location>
</feature>
<keyword evidence="1 2" id="KW-0732">Signal</keyword>
<dbReference type="PANTHER" id="PTHR16026">
    <property type="entry name" value="CARTILAGE ACIDIC PROTEIN 1"/>
    <property type="match status" value="1"/>
</dbReference>
<keyword evidence="5" id="KW-1185">Reference proteome</keyword>
<dbReference type="Gene3D" id="2.130.10.130">
    <property type="entry name" value="Integrin alpha, N-terminal"/>
    <property type="match status" value="2"/>
</dbReference>
<protein>
    <recommendedName>
        <fullName evidence="3">ASPIC/UnbV domain-containing protein</fullName>
    </recommendedName>
</protein>
<dbReference type="PANTHER" id="PTHR16026:SF0">
    <property type="entry name" value="CARTILAGE ACIDIC PROTEIN 1"/>
    <property type="match status" value="1"/>
</dbReference>
<dbReference type="InterPro" id="IPR011519">
    <property type="entry name" value="UnbV_ASPIC"/>
</dbReference>
<dbReference type="InterPro" id="IPR027039">
    <property type="entry name" value="Crtac1"/>
</dbReference>